<name>A0A9E7JT07_9LILI</name>
<dbReference type="Proteomes" id="UP001055439">
    <property type="component" value="Chromosome 3"/>
</dbReference>
<keyword evidence="3" id="KW-1185">Reference proteome</keyword>
<evidence type="ECO:0000313" key="2">
    <source>
        <dbReference type="EMBL" id="URD92323.1"/>
    </source>
</evidence>
<feature type="compositionally biased region" description="Polar residues" evidence="1">
    <location>
        <begin position="84"/>
        <end position="95"/>
    </location>
</feature>
<protein>
    <submittedName>
        <fullName evidence="2">Uncharacterized protein</fullName>
    </submittedName>
</protein>
<proteinExistence type="predicted"/>
<accession>A0A9E7JT07</accession>
<organism evidence="2 3">
    <name type="scientific">Musa troglodytarum</name>
    <name type="common">fe'i banana</name>
    <dbReference type="NCBI Taxonomy" id="320322"/>
    <lineage>
        <taxon>Eukaryota</taxon>
        <taxon>Viridiplantae</taxon>
        <taxon>Streptophyta</taxon>
        <taxon>Embryophyta</taxon>
        <taxon>Tracheophyta</taxon>
        <taxon>Spermatophyta</taxon>
        <taxon>Magnoliopsida</taxon>
        <taxon>Liliopsida</taxon>
        <taxon>Zingiberales</taxon>
        <taxon>Musaceae</taxon>
        <taxon>Musa</taxon>
    </lineage>
</organism>
<evidence type="ECO:0000313" key="3">
    <source>
        <dbReference type="Proteomes" id="UP001055439"/>
    </source>
</evidence>
<sequence length="107" mass="12312">MAGFLHAMRRPLISILDRGCDSDYSTIHTQSSVARLGFRKENWPNPKGWYITEVRNPCCRESETSDMQEDSQLQYSFGAFTDLSEMSSKSPNNTKGLWERESLRNKS</sequence>
<gene>
    <name evidence="2" type="ORF">MUK42_27160</name>
</gene>
<reference evidence="2" key="1">
    <citation type="submission" date="2022-05" db="EMBL/GenBank/DDBJ databases">
        <title>The Musa troglodytarum L. genome provides insights into the mechanism of non-climacteric behaviour and enrichment of carotenoids.</title>
        <authorList>
            <person name="Wang J."/>
        </authorList>
    </citation>
    <scope>NUCLEOTIDE SEQUENCE</scope>
    <source>
        <tissue evidence="2">Leaf</tissue>
    </source>
</reference>
<feature type="region of interest" description="Disordered" evidence="1">
    <location>
        <begin position="84"/>
        <end position="107"/>
    </location>
</feature>
<dbReference type="AlphaFoldDB" id="A0A9E7JT07"/>
<feature type="compositionally biased region" description="Basic and acidic residues" evidence="1">
    <location>
        <begin position="97"/>
        <end position="107"/>
    </location>
</feature>
<dbReference type="EMBL" id="CP097505">
    <property type="protein sequence ID" value="URD92323.1"/>
    <property type="molecule type" value="Genomic_DNA"/>
</dbReference>
<evidence type="ECO:0000256" key="1">
    <source>
        <dbReference type="SAM" id="MobiDB-lite"/>
    </source>
</evidence>